<dbReference type="RefSeq" id="WP_331703235.1">
    <property type="nucleotide sequence ID" value="NZ_JAZHBO010000001.1"/>
</dbReference>
<reference evidence="2 3" key="1">
    <citation type="submission" date="2024-01" db="EMBL/GenBank/DDBJ databases">
        <title>Novel species of the genus Luteimonas isolated from rivers.</title>
        <authorList>
            <person name="Lu H."/>
        </authorList>
    </citation>
    <scope>NUCLEOTIDE SEQUENCE [LARGE SCALE GENOMIC DNA]</scope>
    <source>
        <strain evidence="2 3">FXH3W</strain>
    </source>
</reference>
<sequence length="163" mass="17656">MSRISIIYKSNMPIEQQRAPLIHEFASMPPLVPMRLAIAELTAEHLTLTAPLDANINDKGTAFGGSLTSLMTLACWGLVTAVLRDNGLDCDVYVAESTVKYLKPVREELIATATFTDDSDIAACTEQLKAKGKAKLWLQAKVVLQDGTVAATLSGKYAAFVRQ</sequence>
<protein>
    <submittedName>
        <fullName evidence="2">YiiD C-terminal domain-containing protein</fullName>
    </submittedName>
</protein>
<evidence type="ECO:0000313" key="3">
    <source>
        <dbReference type="Proteomes" id="UP001356170"/>
    </source>
</evidence>
<evidence type="ECO:0000259" key="1">
    <source>
        <dbReference type="Pfam" id="PF09500"/>
    </source>
</evidence>
<feature type="domain" description="Thioesterase putative" evidence="1">
    <location>
        <begin position="34"/>
        <end position="159"/>
    </location>
</feature>
<proteinExistence type="predicted"/>
<dbReference type="EMBL" id="JAZHBO010000001">
    <property type="protein sequence ID" value="MEF2155117.1"/>
    <property type="molecule type" value="Genomic_DNA"/>
</dbReference>
<gene>
    <name evidence="2" type="ORF">V3390_02570</name>
</gene>
<name>A0ABU7UXB5_9GAMM</name>
<organism evidence="2 3">
    <name type="scientific">Aquilutibacter rugosus</name>
    <dbReference type="NCBI Taxonomy" id="3115820"/>
    <lineage>
        <taxon>Bacteria</taxon>
        <taxon>Pseudomonadati</taxon>
        <taxon>Pseudomonadota</taxon>
        <taxon>Gammaproteobacteria</taxon>
        <taxon>Lysobacterales</taxon>
        <taxon>Lysobacteraceae</taxon>
        <taxon>Aquilutibacter</taxon>
    </lineage>
</organism>
<evidence type="ECO:0000313" key="2">
    <source>
        <dbReference type="EMBL" id="MEF2155117.1"/>
    </source>
</evidence>
<dbReference type="Gene3D" id="3.10.129.10">
    <property type="entry name" value="Hotdog Thioesterase"/>
    <property type="match status" value="1"/>
</dbReference>
<comment type="caution">
    <text evidence="2">The sequence shown here is derived from an EMBL/GenBank/DDBJ whole genome shotgun (WGS) entry which is preliminary data.</text>
</comment>
<keyword evidence="3" id="KW-1185">Reference proteome</keyword>
<accession>A0ABU7UXB5</accession>
<dbReference type="InterPro" id="IPR012660">
    <property type="entry name" value="YiiD_C"/>
</dbReference>
<dbReference type="InterPro" id="IPR029069">
    <property type="entry name" value="HotDog_dom_sf"/>
</dbReference>
<dbReference type="Pfam" id="PF09500">
    <property type="entry name" value="YiiD_C"/>
    <property type="match status" value="1"/>
</dbReference>
<dbReference type="SUPFAM" id="SSF54637">
    <property type="entry name" value="Thioesterase/thiol ester dehydrase-isomerase"/>
    <property type="match status" value="1"/>
</dbReference>
<dbReference type="Proteomes" id="UP001356170">
    <property type="component" value="Unassembled WGS sequence"/>
</dbReference>
<dbReference type="NCBIfam" id="TIGR02447">
    <property type="entry name" value="yiiD_Cterm"/>
    <property type="match status" value="1"/>
</dbReference>